<dbReference type="EMBL" id="JARBHB010000010">
    <property type="protein sequence ID" value="KAJ8874511.1"/>
    <property type="molecule type" value="Genomic_DNA"/>
</dbReference>
<reference evidence="2 3" key="1">
    <citation type="submission" date="2023-02" db="EMBL/GenBank/DDBJ databases">
        <title>LHISI_Scaffold_Assembly.</title>
        <authorList>
            <person name="Stuart O.P."/>
            <person name="Cleave R."/>
            <person name="Magrath M.J.L."/>
            <person name="Mikheyev A.S."/>
        </authorList>
    </citation>
    <scope>NUCLEOTIDE SEQUENCE [LARGE SCALE GENOMIC DNA]</scope>
    <source>
        <strain evidence="2">Daus_M_001</strain>
        <tissue evidence="2">Leg muscle</tissue>
    </source>
</reference>
<keyword evidence="3" id="KW-1185">Reference proteome</keyword>
<dbReference type="Gene3D" id="3.30.70.270">
    <property type="match status" value="1"/>
</dbReference>
<feature type="domain" description="Reverse transcriptase" evidence="1">
    <location>
        <begin position="24"/>
        <end position="116"/>
    </location>
</feature>
<dbReference type="InterPro" id="IPR051320">
    <property type="entry name" value="Viral_Replic_Matur_Polypro"/>
</dbReference>
<dbReference type="Gene3D" id="3.10.10.10">
    <property type="entry name" value="HIV Type 1 Reverse Transcriptase, subunit A, domain 1"/>
    <property type="match status" value="1"/>
</dbReference>
<dbReference type="CDD" id="cd01647">
    <property type="entry name" value="RT_LTR"/>
    <property type="match status" value="1"/>
</dbReference>
<organism evidence="2 3">
    <name type="scientific">Dryococelus australis</name>
    <dbReference type="NCBI Taxonomy" id="614101"/>
    <lineage>
        <taxon>Eukaryota</taxon>
        <taxon>Metazoa</taxon>
        <taxon>Ecdysozoa</taxon>
        <taxon>Arthropoda</taxon>
        <taxon>Hexapoda</taxon>
        <taxon>Insecta</taxon>
        <taxon>Pterygota</taxon>
        <taxon>Neoptera</taxon>
        <taxon>Polyneoptera</taxon>
        <taxon>Phasmatodea</taxon>
        <taxon>Verophasmatodea</taxon>
        <taxon>Anareolatae</taxon>
        <taxon>Phasmatidae</taxon>
        <taxon>Eurycanthinae</taxon>
        <taxon>Dryococelus</taxon>
    </lineage>
</organism>
<dbReference type="PANTHER" id="PTHR33064">
    <property type="entry name" value="POL PROTEIN"/>
    <property type="match status" value="1"/>
</dbReference>
<accession>A0ABQ9GR61</accession>
<dbReference type="InterPro" id="IPR043128">
    <property type="entry name" value="Rev_trsase/Diguanyl_cyclase"/>
</dbReference>
<dbReference type="Pfam" id="PF00078">
    <property type="entry name" value="RVT_1"/>
    <property type="match status" value="1"/>
</dbReference>
<dbReference type="Proteomes" id="UP001159363">
    <property type="component" value="Chromosome 9"/>
</dbReference>
<evidence type="ECO:0000313" key="3">
    <source>
        <dbReference type="Proteomes" id="UP001159363"/>
    </source>
</evidence>
<sequence>MVFYCGCEEWVLARKVAPEDQEKTAFCAQGKGTGQFKVMPFGLCSAPTTFERLMEKVLPLDIRQVYLDYIVVTGRTFEEHLFRIDSEFHKVATANLKLAPKKCHLFQKKIHFLGHVVSVHGTETDSEKTKSIRNELHMLLQLLLWAFRYLGSLHDQHSSPLYGRRRSSVERTVVAMSSGSSYARVSKTLRLPRTAYTSGCFASTPFRYLSGWPSSVLLRTTSPVSRIREAESQHGRDNSGGIDVTVVSGIMNDFGRYCANFLVITSLGATRGAKKVLGQVCEIIGTLGDGTVTNECSVIIGILYTETHQLDFNKVVILQMKFSKISQELHAPARIRYTRRSVIANDVYSKYVWGIPLKNKTGKQVTNAMNEDRFEREEVQFAPYRQRI</sequence>
<dbReference type="InterPro" id="IPR043502">
    <property type="entry name" value="DNA/RNA_pol_sf"/>
</dbReference>
<comment type="caution">
    <text evidence="2">The sequence shown here is derived from an EMBL/GenBank/DDBJ whole genome shotgun (WGS) entry which is preliminary data.</text>
</comment>
<evidence type="ECO:0000259" key="1">
    <source>
        <dbReference type="Pfam" id="PF00078"/>
    </source>
</evidence>
<dbReference type="PANTHER" id="PTHR33064:SF37">
    <property type="entry name" value="RIBONUCLEASE H"/>
    <property type="match status" value="1"/>
</dbReference>
<name>A0ABQ9GR61_9NEOP</name>
<gene>
    <name evidence="2" type="ORF">PR048_025371</name>
</gene>
<protein>
    <recommendedName>
        <fullName evidence="1">Reverse transcriptase domain-containing protein</fullName>
    </recommendedName>
</protein>
<dbReference type="InterPro" id="IPR000477">
    <property type="entry name" value="RT_dom"/>
</dbReference>
<evidence type="ECO:0000313" key="2">
    <source>
        <dbReference type="EMBL" id="KAJ8874511.1"/>
    </source>
</evidence>
<dbReference type="SUPFAM" id="SSF56672">
    <property type="entry name" value="DNA/RNA polymerases"/>
    <property type="match status" value="1"/>
</dbReference>
<proteinExistence type="predicted"/>